<accession>L8N5G8</accession>
<keyword evidence="2" id="KW-1185">Reference proteome</keyword>
<gene>
    <name evidence="1" type="ORF">Pse7429DRAFT_1444</name>
</gene>
<proteinExistence type="predicted"/>
<organism evidence="1 2">
    <name type="scientific">Pseudanabaena biceps PCC 7429</name>
    <dbReference type="NCBI Taxonomy" id="927668"/>
    <lineage>
        <taxon>Bacteria</taxon>
        <taxon>Bacillati</taxon>
        <taxon>Cyanobacteriota</taxon>
        <taxon>Cyanophyceae</taxon>
        <taxon>Pseudanabaenales</taxon>
        <taxon>Pseudanabaenaceae</taxon>
        <taxon>Pseudanabaena</taxon>
    </lineage>
</organism>
<sequence>MQKFELLSNHKYKRVPKQLHLYLKLLHIKHGYHYFGFYQSVLLLVDLVTGYPS</sequence>
<name>L8N5G8_9CYAN</name>
<evidence type="ECO:0000313" key="1">
    <source>
        <dbReference type="EMBL" id="ELS33473.1"/>
    </source>
</evidence>
<dbReference type="AlphaFoldDB" id="L8N5G8"/>
<protein>
    <submittedName>
        <fullName evidence="1">Uncharacterized protein</fullName>
    </submittedName>
</protein>
<dbReference type="Proteomes" id="UP000011201">
    <property type="component" value="Unassembled WGS sequence"/>
</dbReference>
<evidence type="ECO:0000313" key="2">
    <source>
        <dbReference type="Proteomes" id="UP000011201"/>
    </source>
</evidence>
<reference evidence="1 2" key="1">
    <citation type="journal article" date="2013" name="Proc. Natl. Acad. Sci. U.S.A.">
        <title>Improving the coverage of the cyanobacterial phylum using diversity-driven genome sequencing.</title>
        <authorList>
            <person name="Shih P.M."/>
            <person name="Wu D."/>
            <person name="Latifi A."/>
            <person name="Axen S.D."/>
            <person name="Fewer D.P."/>
            <person name="Talla E."/>
            <person name="Calteau A."/>
            <person name="Cai F."/>
            <person name="Tandeau de Marsac N."/>
            <person name="Rippka R."/>
            <person name="Herdman M."/>
            <person name="Sivonen K."/>
            <person name="Coursin T."/>
            <person name="Laurent T."/>
            <person name="Goodwin L."/>
            <person name="Nolan M."/>
            <person name="Davenport K.W."/>
            <person name="Han C.S."/>
            <person name="Rubin E.M."/>
            <person name="Eisen J.A."/>
            <person name="Woyke T."/>
            <person name="Gugger M."/>
            <person name="Kerfeld C.A."/>
        </authorList>
    </citation>
    <scope>NUCLEOTIDE SEQUENCE [LARGE SCALE GENOMIC DNA]</scope>
    <source>
        <strain evidence="1 2">PCC 7429</strain>
    </source>
</reference>
<dbReference type="EMBL" id="ALWB01000041">
    <property type="protein sequence ID" value="ELS33473.1"/>
    <property type="molecule type" value="Genomic_DNA"/>
</dbReference>
<comment type="caution">
    <text evidence="1">The sequence shown here is derived from an EMBL/GenBank/DDBJ whole genome shotgun (WGS) entry which is preliminary data.</text>
</comment>